<comment type="caution">
    <text evidence="4">The sequence shown here is derived from an EMBL/GenBank/DDBJ whole genome shotgun (WGS) entry which is preliminary data.</text>
</comment>
<keyword evidence="5" id="KW-1185">Reference proteome</keyword>
<dbReference type="Proteomes" id="UP000327013">
    <property type="component" value="Unassembled WGS sequence"/>
</dbReference>
<dbReference type="PANTHER" id="PTHR43194:SF2">
    <property type="entry name" value="PEROXISOMAL MEMBRANE PROTEIN LPX1"/>
    <property type="match status" value="1"/>
</dbReference>
<dbReference type="PANTHER" id="PTHR43194">
    <property type="entry name" value="HYDROLASE ALPHA/BETA FOLD FAMILY"/>
    <property type="match status" value="1"/>
</dbReference>
<keyword evidence="2" id="KW-0378">Hydrolase</keyword>
<dbReference type="InterPro" id="IPR002410">
    <property type="entry name" value="Peptidase_S33"/>
</dbReference>
<gene>
    <name evidence="4" type="ORF">FH972_026365</name>
</gene>
<dbReference type="GO" id="GO:0008233">
    <property type="term" value="F:peptidase activity"/>
    <property type="evidence" value="ECO:0007669"/>
    <property type="project" value="InterPro"/>
</dbReference>
<dbReference type="OrthoDB" id="7130006at2759"/>
<reference evidence="4 5" key="1">
    <citation type="submission" date="2019-06" db="EMBL/GenBank/DDBJ databases">
        <title>A chromosomal-level reference genome of Carpinus fangiana (Coryloideae, Betulaceae).</title>
        <authorList>
            <person name="Yang X."/>
            <person name="Wang Z."/>
            <person name="Zhang L."/>
            <person name="Hao G."/>
            <person name="Liu J."/>
            <person name="Yang Y."/>
        </authorList>
    </citation>
    <scope>NUCLEOTIDE SEQUENCE [LARGE SCALE GENOMIC DNA]</scope>
    <source>
        <strain evidence="4">Cfa_2016G</strain>
        <tissue evidence="4">Leaf</tissue>
    </source>
</reference>
<feature type="domain" description="AB hydrolase-1" evidence="3">
    <location>
        <begin position="33"/>
        <end position="289"/>
    </location>
</feature>
<evidence type="ECO:0000256" key="2">
    <source>
        <dbReference type="ARBA" id="ARBA00022801"/>
    </source>
</evidence>
<dbReference type="Gene3D" id="3.40.50.1820">
    <property type="entry name" value="alpha/beta hydrolase"/>
    <property type="match status" value="1"/>
</dbReference>
<dbReference type="InterPro" id="IPR029058">
    <property type="entry name" value="AB_hydrolase_fold"/>
</dbReference>
<evidence type="ECO:0000259" key="3">
    <source>
        <dbReference type="Pfam" id="PF00561"/>
    </source>
</evidence>
<evidence type="ECO:0000256" key="1">
    <source>
        <dbReference type="ARBA" id="ARBA00010088"/>
    </source>
</evidence>
<dbReference type="SUPFAM" id="SSF53474">
    <property type="entry name" value="alpha/beta-Hydrolases"/>
    <property type="match status" value="1"/>
</dbReference>
<dbReference type="PIRSF" id="PIRSF005539">
    <property type="entry name" value="Pept_S33_TRI_F1"/>
    <property type="match status" value="1"/>
</dbReference>
<dbReference type="InterPro" id="IPR000073">
    <property type="entry name" value="AB_hydrolase_1"/>
</dbReference>
<dbReference type="NCBIfam" id="TIGR01250">
    <property type="entry name" value="pro_imino_pep_2"/>
    <property type="match status" value="1"/>
</dbReference>
<dbReference type="AlphaFoldDB" id="A0A5N6L448"/>
<comment type="similarity">
    <text evidence="1">Belongs to the peptidase S33 family.</text>
</comment>
<evidence type="ECO:0000313" key="5">
    <source>
        <dbReference type="Proteomes" id="UP000327013"/>
    </source>
</evidence>
<name>A0A5N6L448_9ROSI</name>
<evidence type="ECO:0000313" key="4">
    <source>
        <dbReference type="EMBL" id="KAB8698115.1"/>
    </source>
</evidence>
<dbReference type="EMBL" id="VIBQ01000089">
    <property type="protein sequence ID" value="KAB8698115.1"/>
    <property type="molecule type" value="Genomic_DNA"/>
</dbReference>
<organism evidence="4 5">
    <name type="scientific">Carpinus fangiana</name>
    <dbReference type="NCBI Taxonomy" id="176857"/>
    <lineage>
        <taxon>Eukaryota</taxon>
        <taxon>Viridiplantae</taxon>
        <taxon>Streptophyta</taxon>
        <taxon>Embryophyta</taxon>
        <taxon>Tracheophyta</taxon>
        <taxon>Spermatophyta</taxon>
        <taxon>Magnoliopsida</taxon>
        <taxon>eudicotyledons</taxon>
        <taxon>Gunneridae</taxon>
        <taxon>Pentapetalae</taxon>
        <taxon>rosids</taxon>
        <taxon>fabids</taxon>
        <taxon>Fagales</taxon>
        <taxon>Betulaceae</taxon>
        <taxon>Carpinus</taxon>
    </lineage>
</organism>
<dbReference type="Pfam" id="PF00561">
    <property type="entry name" value="Abhydrolase_1"/>
    <property type="match status" value="1"/>
</dbReference>
<protein>
    <recommendedName>
        <fullName evidence="3">AB hydrolase-1 domain-containing protein</fullName>
    </recommendedName>
</protein>
<accession>A0A5N6L448</accession>
<dbReference type="GO" id="GO:0006508">
    <property type="term" value="P:proteolysis"/>
    <property type="evidence" value="ECO:0007669"/>
    <property type="project" value="InterPro"/>
</dbReference>
<proteinExistence type="inferred from homology"/>
<sequence length="302" mass="34126">MSTSIPSVEGSVDFRSYKTWYRITGSLTSGVTPLICVHGGPGACSDYLWPLQELASSYNIPVVVYDQVGNGRSSHMPEKVGDESFWTEELFKEELANLIDKLGLRAGGYHLLGQSWGGMLCSAFASERPAGLRKLIISNSPASMPLWLEACNKLRNELPQDVQETLLKHEKEDTTDSDEYKAAVEVFYYRHLCRVKPFPALAKASLDWIEKDPTVYHTMNGPSEFHVIGSLKTWSVIDRLHKIEVPTLVLNGKYDEAQDSCVVPYFKEIPKAKWIVLDNSSHMAMFEEPERYQQVVAEFLLW</sequence>
<dbReference type="PRINTS" id="PR00793">
    <property type="entry name" value="PROAMNOPTASE"/>
</dbReference>
<dbReference type="InterPro" id="IPR005945">
    <property type="entry name" value="Pro_imino_pep"/>
</dbReference>
<dbReference type="InterPro" id="IPR050228">
    <property type="entry name" value="Carboxylesterase_BioH"/>
</dbReference>